<dbReference type="PROSITE" id="PS50931">
    <property type="entry name" value="HTH_LYSR"/>
    <property type="match status" value="1"/>
</dbReference>
<reference evidence="6 7" key="1">
    <citation type="submission" date="2020-04" db="EMBL/GenBank/DDBJ databases">
        <title>Description of novel Gluconacetobacter.</title>
        <authorList>
            <person name="Sombolestani A."/>
        </authorList>
    </citation>
    <scope>NUCLEOTIDE SEQUENCE [LARGE SCALE GENOMIC DNA]</scope>
    <source>
        <strain evidence="6 7">LMG 22058</strain>
    </source>
</reference>
<dbReference type="Gene3D" id="3.40.190.290">
    <property type="match status" value="1"/>
</dbReference>
<evidence type="ECO:0000313" key="7">
    <source>
        <dbReference type="Proteomes" id="UP000530320"/>
    </source>
</evidence>
<comment type="caution">
    <text evidence="6">The sequence shown here is derived from an EMBL/GenBank/DDBJ whole genome shotgun (WGS) entry which is preliminary data.</text>
</comment>
<dbReference type="AlphaFoldDB" id="A0A7W4JYK9"/>
<comment type="similarity">
    <text evidence="1">Belongs to the LysR transcriptional regulatory family.</text>
</comment>
<accession>A0A7W4JYK9</accession>
<feature type="domain" description="HTH lysR-type" evidence="5">
    <location>
        <begin position="55"/>
        <end position="107"/>
    </location>
</feature>
<dbReference type="InterPro" id="IPR005119">
    <property type="entry name" value="LysR_subst-bd"/>
</dbReference>
<name>A0A7W4JYK9_9PROT</name>
<dbReference type="EMBL" id="JABEQP010000003">
    <property type="protein sequence ID" value="MBB2197121.1"/>
    <property type="molecule type" value="Genomic_DNA"/>
</dbReference>
<dbReference type="InterPro" id="IPR000847">
    <property type="entry name" value="LysR_HTH_N"/>
</dbReference>
<dbReference type="Gene3D" id="1.10.10.10">
    <property type="entry name" value="Winged helix-like DNA-binding domain superfamily/Winged helix DNA-binding domain"/>
    <property type="match status" value="1"/>
</dbReference>
<dbReference type="GO" id="GO:0003677">
    <property type="term" value="F:DNA binding"/>
    <property type="evidence" value="ECO:0007669"/>
    <property type="project" value="UniProtKB-KW"/>
</dbReference>
<keyword evidence="3" id="KW-0238">DNA-binding</keyword>
<keyword evidence="4" id="KW-0804">Transcription</keyword>
<dbReference type="SUPFAM" id="SSF46785">
    <property type="entry name" value="Winged helix' DNA-binding domain"/>
    <property type="match status" value="1"/>
</dbReference>
<evidence type="ECO:0000259" key="5">
    <source>
        <dbReference type="PROSITE" id="PS50931"/>
    </source>
</evidence>
<evidence type="ECO:0000256" key="2">
    <source>
        <dbReference type="ARBA" id="ARBA00023015"/>
    </source>
</evidence>
<dbReference type="InterPro" id="IPR036390">
    <property type="entry name" value="WH_DNA-bd_sf"/>
</dbReference>
<evidence type="ECO:0000313" key="6">
    <source>
        <dbReference type="EMBL" id="MBB2197121.1"/>
    </source>
</evidence>
<dbReference type="GO" id="GO:0032993">
    <property type="term" value="C:protein-DNA complex"/>
    <property type="evidence" value="ECO:0007669"/>
    <property type="project" value="TreeGrafter"/>
</dbReference>
<dbReference type="PANTHER" id="PTHR30346">
    <property type="entry name" value="TRANSCRIPTIONAL DUAL REGULATOR HCAR-RELATED"/>
    <property type="match status" value="1"/>
</dbReference>
<dbReference type="InterPro" id="IPR036388">
    <property type="entry name" value="WH-like_DNA-bd_sf"/>
</dbReference>
<evidence type="ECO:0000256" key="4">
    <source>
        <dbReference type="ARBA" id="ARBA00023163"/>
    </source>
</evidence>
<evidence type="ECO:0000256" key="1">
    <source>
        <dbReference type="ARBA" id="ARBA00009437"/>
    </source>
</evidence>
<protein>
    <submittedName>
        <fullName evidence="6">LysR family transcriptional regulator</fullName>
    </submittedName>
</protein>
<proteinExistence type="inferred from homology"/>
<dbReference type="PRINTS" id="PR00039">
    <property type="entry name" value="HTHLYSR"/>
</dbReference>
<dbReference type="SUPFAM" id="SSF53850">
    <property type="entry name" value="Periplasmic binding protein-like II"/>
    <property type="match status" value="1"/>
</dbReference>
<dbReference type="FunFam" id="1.10.10.10:FF:000001">
    <property type="entry name" value="LysR family transcriptional regulator"/>
    <property type="match status" value="1"/>
</dbReference>
<organism evidence="6 7">
    <name type="scientific">Gluconacetobacter dulcium</name>
    <dbReference type="NCBI Taxonomy" id="2729096"/>
    <lineage>
        <taxon>Bacteria</taxon>
        <taxon>Pseudomonadati</taxon>
        <taxon>Pseudomonadota</taxon>
        <taxon>Alphaproteobacteria</taxon>
        <taxon>Acetobacterales</taxon>
        <taxon>Acetobacteraceae</taxon>
        <taxon>Gluconacetobacter</taxon>
    </lineage>
</organism>
<dbReference type="Proteomes" id="UP000530320">
    <property type="component" value="Unassembled WGS sequence"/>
</dbReference>
<dbReference type="PANTHER" id="PTHR30346:SF28">
    <property type="entry name" value="HTH-TYPE TRANSCRIPTIONAL REGULATOR CYNR"/>
    <property type="match status" value="1"/>
</dbReference>
<evidence type="ECO:0000256" key="3">
    <source>
        <dbReference type="ARBA" id="ARBA00023125"/>
    </source>
</evidence>
<dbReference type="Pfam" id="PF00126">
    <property type="entry name" value="HTH_1"/>
    <property type="match status" value="1"/>
</dbReference>
<sequence length="358" mass="39909">MDLFFLFNDSGGIQWWVAHMREGGLPLCALVYENKTCSSFENYERRFFRVMISELRTFLVVAELGSFSAAGRQVGLTQAAIGAQIKRLEQELGYQVFDRSGWAVSLTVDGQAILGTVEEIVAAYERLHDRKHQTPGHRVLRIGTISTTHATLMAPATARLCAAFPALAVHLVPGTSMQLLERLDARDLDAAVMVRPPFGLMPQMRWHGIQMQDYVLVTCLGVPGADWREVMTDQPFVRYDSRSFGGRGVDRFLRAQGVAPRTVVETEDIQTILQMVANGIGCAIVPLVQAIGLTQNIRVLPLGDRAPSREIGVMTPARIHDEILDTLIRELQDVTAESQPAIVERNRRKRSAKQRETE</sequence>
<gene>
    <name evidence="6" type="ORF">HLH44_06530</name>
</gene>
<dbReference type="Pfam" id="PF03466">
    <property type="entry name" value="LysR_substrate"/>
    <property type="match status" value="1"/>
</dbReference>
<keyword evidence="2" id="KW-0805">Transcription regulation</keyword>
<dbReference type="GO" id="GO:0003700">
    <property type="term" value="F:DNA-binding transcription factor activity"/>
    <property type="evidence" value="ECO:0007669"/>
    <property type="project" value="InterPro"/>
</dbReference>
<dbReference type="RefSeq" id="WP_183008589.1">
    <property type="nucleotide sequence ID" value="NZ_JABEQP010000003.1"/>
</dbReference>